<proteinExistence type="predicted"/>
<comment type="caution">
    <text evidence="1">The sequence shown here is derived from an EMBL/GenBank/DDBJ whole genome shotgun (WGS) entry which is preliminary data.</text>
</comment>
<evidence type="ECO:0000313" key="1">
    <source>
        <dbReference type="EMBL" id="GFS35270.1"/>
    </source>
</evidence>
<accession>A0A8X6JT81</accession>
<dbReference type="Proteomes" id="UP000887013">
    <property type="component" value="Unassembled WGS sequence"/>
</dbReference>
<dbReference type="EMBL" id="BMAW01042648">
    <property type="protein sequence ID" value="GFS35270.1"/>
    <property type="molecule type" value="Genomic_DNA"/>
</dbReference>
<gene>
    <name evidence="1" type="ORF">NPIL_570461</name>
</gene>
<dbReference type="AlphaFoldDB" id="A0A8X6JT81"/>
<keyword evidence="2" id="KW-1185">Reference proteome</keyword>
<sequence>MSSLIERTKEKPWRDDILNLPDCLGSTGLVAFRLTTAHDCLYAHLCRFWIVDSPACSLCCTGAQMNADHLPVYSSLTKYCIYFRYWEARDSL</sequence>
<organism evidence="1 2">
    <name type="scientific">Nephila pilipes</name>
    <name type="common">Giant wood spider</name>
    <name type="synonym">Nephila maculata</name>
    <dbReference type="NCBI Taxonomy" id="299642"/>
    <lineage>
        <taxon>Eukaryota</taxon>
        <taxon>Metazoa</taxon>
        <taxon>Ecdysozoa</taxon>
        <taxon>Arthropoda</taxon>
        <taxon>Chelicerata</taxon>
        <taxon>Arachnida</taxon>
        <taxon>Araneae</taxon>
        <taxon>Araneomorphae</taxon>
        <taxon>Entelegynae</taxon>
        <taxon>Araneoidea</taxon>
        <taxon>Nephilidae</taxon>
        <taxon>Nephila</taxon>
    </lineage>
</organism>
<reference evidence="1" key="1">
    <citation type="submission" date="2020-08" db="EMBL/GenBank/DDBJ databases">
        <title>Multicomponent nature underlies the extraordinary mechanical properties of spider dragline silk.</title>
        <authorList>
            <person name="Kono N."/>
            <person name="Nakamura H."/>
            <person name="Mori M."/>
            <person name="Yoshida Y."/>
            <person name="Ohtoshi R."/>
            <person name="Malay A.D."/>
            <person name="Moran D.A.P."/>
            <person name="Tomita M."/>
            <person name="Numata K."/>
            <person name="Arakawa K."/>
        </authorList>
    </citation>
    <scope>NUCLEOTIDE SEQUENCE</scope>
</reference>
<protein>
    <submittedName>
        <fullName evidence="1">Uncharacterized protein</fullName>
    </submittedName>
</protein>
<evidence type="ECO:0000313" key="2">
    <source>
        <dbReference type="Proteomes" id="UP000887013"/>
    </source>
</evidence>
<name>A0A8X6JT81_NEPPI</name>